<dbReference type="GO" id="GO:0005739">
    <property type="term" value="C:mitochondrion"/>
    <property type="evidence" value="ECO:0007669"/>
    <property type="project" value="TreeGrafter"/>
</dbReference>
<comment type="similarity">
    <text evidence="1 6">Belongs to the thiolase-like superfamily. Beta-ketoacyl-ACP synthases family.</text>
</comment>
<evidence type="ECO:0000313" key="9">
    <source>
        <dbReference type="Proteomes" id="UP001316803"/>
    </source>
</evidence>
<dbReference type="Proteomes" id="UP001316803">
    <property type="component" value="Unassembled WGS sequence"/>
</dbReference>
<evidence type="ECO:0000256" key="2">
    <source>
        <dbReference type="ARBA" id="ARBA00013191"/>
    </source>
</evidence>
<keyword evidence="8" id="KW-0012">Acyltransferase</keyword>
<evidence type="ECO:0000256" key="5">
    <source>
        <dbReference type="ARBA" id="ARBA00022679"/>
    </source>
</evidence>
<keyword evidence="3" id="KW-0596">Phosphopantetheine</keyword>
<proteinExistence type="inferred from homology"/>
<evidence type="ECO:0000259" key="7">
    <source>
        <dbReference type="PROSITE" id="PS52004"/>
    </source>
</evidence>
<dbReference type="Pfam" id="PF02801">
    <property type="entry name" value="Ketoacyl-synt_C"/>
    <property type="match status" value="1"/>
</dbReference>
<dbReference type="GO" id="GO:0006633">
    <property type="term" value="P:fatty acid biosynthetic process"/>
    <property type="evidence" value="ECO:0007669"/>
    <property type="project" value="InterPro"/>
</dbReference>
<dbReference type="SMART" id="SM00825">
    <property type="entry name" value="PKS_KS"/>
    <property type="match status" value="1"/>
</dbReference>
<dbReference type="InterPro" id="IPR000794">
    <property type="entry name" value="Beta-ketoacyl_synthase"/>
</dbReference>
<dbReference type="InterPro" id="IPR016039">
    <property type="entry name" value="Thiolase-like"/>
</dbReference>
<dbReference type="CDD" id="cd00834">
    <property type="entry name" value="KAS_I_II"/>
    <property type="match status" value="1"/>
</dbReference>
<dbReference type="PROSITE" id="PS52004">
    <property type="entry name" value="KS3_2"/>
    <property type="match status" value="1"/>
</dbReference>
<dbReference type="InterPro" id="IPR020841">
    <property type="entry name" value="PKS_Beta-ketoAc_synthase_dom"/>
</dbReference>
<dbReference type="InterPro" id="IPR014031">
    <property type="entry name" value="Ketoacyl_synth_C"/>
</dbReference>
<protein>
    <recommendedName>
        <fullName evidence="2">beta-ketoacyl-[acyl-carrier-protein] synthase I</fullName>
        <ecNumber evidence="2">2.3.1.41</ecNumber>
    </recommendedName>
</protein>
<dbReference type="AlphaFoldDB" id="A0AAN8EAC4"/>
<evidence type="ECO:0000256" key="4">
    <source>
        <dbReference type="ARBA" id="ARBA00022553"/>
    </source>
</evidence>
<dbReference type="InterPro" id="IPR018201">
    <property type="entry name" value="Ketoacyl_synth_AS"/>
</dbReference>
<dbReference type="PANTHER" id="PTHR11712">
    <property type="entry name" value="POLYKETIDE SYNTHASE-RELATED"/>
    <property type="match status" value="1"/>
</dbReference>
<keyword evidence="5 6" id="KW-0808">Transferase</keyword>
<dbReference type="SUPFAM" id="SSF53901">
    <property type="entry name" value="Thiolase-like"/>
    <property type="match status" value="2"/>
</dbReference>
<dbReference type="Gene3D" id="3.40.47.10">
    <property type="match status" value="2"/>
</dbReference>
<dbReference type="PANTHER" id="PTHR11712:SF336">
    <property type="entry name" value="3-OXOACYL-[ACYL-CARRIER-PROTEIN] SYNTHASE, MITOCHONDRIAL"/>
    <property type="match status" value="1"/>
</dbReference>
<dbReference type="EMBL" id="JAKLMC020000031">
    <property type="protein sequence ID" value="KAK5949923.1"/>
    <property type="molecule type" value="Genomic_DNA"/>
</dbReference>
<dbReference type="InterPro" id="IPR014030">
    <property type="entry name" value="Ketoacyl_synth_N"/>
</dbReference>
<dbReference type="EC" id="2.3.1.41" evidence="2"/>
<name>A0AAN8EAC4_9EURO</name>
<gene>
    <name evidence="8" type="primary">CEM1</name>
    <name evidence="8" type="ORF">OHC33_009108</name>
</gene>
<sequence>MPRAEITFTSPTKLKTRRFALLIAPINNTTGARRTWQRLIAGDCGITSTRHLGFEYSNLPSQVAGIVPIGPKASGGWTASEHVTATEIRQAALFAQYSLAASAEALEDAGLEGGKSLDPDMTGICLGSGIGNLSDLYETSVAYNEGKNYRKIHPLFVPRILINLGAGHISMRYGFRGPNHTATTACTTGAHSIGDAMRFVQFGDADVMLAGGAESCIHPVAIGGFARSRSLATDFNDAPEQSSRPFDRDRAGFVIGEGAAVLVLEEFEHAKRRGARIYAELVGYGCSADAHHLTAPRENGSGALEAMRKALKHAQIKPNSIDYINAHATSTALGDAAENAAIKSLMIEDGGVVKASDINVSSTKGAIGHLLGAAGAVEALFSVLAIDQGVMPPTLNLKNRTSDFDCNYAAREAQQRKIDVALTNSFGFGVFCRQEDLNSNSNYKPYFEHRVSGAPRTDFSPDTRETSTINVMSGERLPYDIWRIVAQHALPTTSYQELSEYPPQDEFSPSHFAIDEESRKAFLGHITSKKYLYIQVSHRLCYHVPSEAGLCAEQIRFLGDPSAHPVRLLKQSGNSIPTVDIELGCRAQCPTSRIRTTAFLRVDNLRLMLLCAILQGQVSNDSNHARRIRSIMVDASSTTHTVHAQQALEVVELLSTFMFELDSAKIQGFPQEACPEELEQNFLVNPVSDLFPKGDLAFLTPTFEGYLLQLEGLLQNGVAKCHVSVAAAKLLMSKCFYVVDTTGDSSNGNTATAVTSGRQERRTD</sequence>
<dbReference type="FunFam" id="3.40.47.10:FF:000018">
    <property type="entry name" value="3-oxoacyl-[acyl-carrier-protein] synthase 2"/>
    <property type="match status" value="1"/>
</dbReference>
<feature type="domain" description="Ketosynthase family 3 (KS3)" evidence="7">
    <location>
        <begin position="11"/>
        <end position="439"/>
    </location>
</feature>
<evidence type="ECO:0000256" key="1">
    <source>
        <dbReference type="ARBA" id="ARBA00008467"/>
    </source>
</evidence>
<evidence type="ECO:0000256" key="6">
    <source>
        <dbReference type="RuleBase" id="RU003694"/>
    </source>
</evidence>
<dbReference type="NCBIfam" id="NF005589">
    <property type="entry name" value="PRK07314.1"/>
    <property type="match status" value="1"/>
</dbReference>
<keyword evidence="4" id="KW-0597">Phosphoprotein</keyword>
<reference evidence="8 9" key="1">
    <citation type="submission" date="2022-12" db="EMBL/GenBank/DDBJ databases">
        <title>Genomic features and morphological characterization of a novel Knufia sp. strain isolated from spacecraft assembly facility.</title>
        <authorList>
            <person name="Teixeira M."/>
            <person name="Chander A.M."/>
            <person name="Stajich J.E."/>
            <person name="Venkateswaran K."/>
        </authorList>
    </citation>
    <scope>NUCLEOTIDE SEQUENCE [LARGE SCALE GENOMIC DNA]</scope>
    <source>
        <strain evidence="8 9">FJI-L2-BK-P2</strain>
    </source>
</reference>
<evidence type="ECO:0000256" key="3">
    <source>
        <dbReference type="ARBA" id="ARBA00022450"/>
    </source>
</evidence>
<dbReference type="PROSITE" id="PS00606">
    <property type="entry name" value="KS3_1"/>
    <property type="match status" value="1"/>
</dbReference>
<evidence type="ECO:0000313" key="8">
    <source>
        <dbReference type="EMBL" id="KAK5949923.1"/>
    </source>
</evidence>
<comment type="caution">
    <text evidence="8">The sequence shown here is derived from an EMBL/GenBank/DDBJ whole genome shotgun (WGS) entry which is preliminary data.</text>
</comment>
<organism evidence="8 9">
    <name type="scientific">Knufia fluminis</name>
    <dbReference type="NCBI Taxonomy" id="191047"/>
    <lineage>
        <taxon>Eukaryota</taxon>
        <taxon>Fungi</taxon>
        <taxon>Dikarya</taxon>
        <taxon>Ascomycota</taxon>
        <taxon>Pezizomycotina</taxon>
        <taxon>Eurotiomycetes</taxon>
        <taxon>Chaetothyriomycetidae</taxon>
        <taxon>Chaetothyriales</taxon>
        <taxon>Trichomeriaceae</taxon>
        <taxon>Knufia</taxon>
    </lineage>
</organism>
<keyword evidence="9" id="KW-1185">Reference proteome</keyword>
<dbReference type="Pfam" id="PF00109">
    <property type="entry name" value="ketoacyl-synt"/>
    <property type="match status" value="1"/>
</dbReference>
<dbReference type="GO" id="GO:0004315">
    <property type="term" value="F:3-oxoacyl-[acyl-carrier-protein] synthase activity"/>
    <property type="evidence" value="ECO:0007669"/>
    <property type="project" value="UniProtKB-EC"/>
</dbReference>
<accession>A0AAN8EAC4</accession>